<gene>
    <name evidence="2" type="ORF">V8G54_013061</name>
</gene>
<reference evidence="2 3" key="1">
    <citation type="journal article" date="2023" name="Life. Sci Alliance">
        <title>Evolutionary insights into 3D genome organization and epigenetic landscape of Vigna mungo.</title>
        <authorList>
            <person name="Junaid A."/>
            <person name="Singh B."/>
            <person name="Bhatia S."/>
        </authorList>
    </citation>
    <scope>NUCLEOTIDE SEQUENCE [LARGE SCALE GENOMIC DNA]</scope>
    <source>
        <strain evidence="2">Urdbean</strain>
    </source>
</reference>
<organism evidence="2 3">
    <name type="scientific">Vigna mungo</name>
    <name type="common">Black gram</name>
    <name type="synonym">Phaseolus mungo</name>
    <dbReference type="NCBI Taxonomy" id="3915"/>
    <lineage>
        <taxon>Eukaryota</taxon>
        <taxon>Viridiplantae</taxon>
        <taxon>Streptophyta</taxon>
        <taxon>Embryophyta</taxon>
        <taxon>Tracheophyta</taxon>
        <taxon>Spermatophyta</taxon>
        <taxon>Magnoliopsida</taxon>
        <taxon>eudicotyledons</taxon>
        <taxon>Gunneridae</taxon>
        <taxon>Pentapetalae</taxon>
        <taxon>rosids</taxon>
        <taxon>fabids</taxon>
        <taxon>Fabales</taxon>
        <taxon>Fabaceae</taxon>
        <taxon>Papilionoideae</taxon>
        <taxon>50 kb inversion clade</taxon>
        <taxon>NPAAA clade</taxon>
        <taxon>indigoferoid/millettioid clade</taxon>
        <taxon>Phaseoleae</taxon>
        <taxon>Vigna</taxon>
    </lineage>
</organism>
<feature type="compositionally biased region" description="Acidic residues" evidence="1">
    <location>
        <begin position="171"/>
        <end position="186"/>
    </location>
</feature>
<accession>A0AAQ3NSH0</accession>
<dbReference type="AlphaFoldDB" id="A0AAQ3NSH0"/>
<dbReference type="EMBL" id="CP144697">
    <property type="protein sequence ID" value="WVZ15495.1"/>
    <property type="molecule type" value="Genomic_DNA"/>
</dbReference>
<evidence type="ECO:0000256" key="1">
    <source>
        <dbReference type="SAM" id="MobiDB-lite"/>
    </source>
</evidence>
<feature type="region of interest" description="Disordered" evidence="1">
    <location>
        <begin position="161"/>
        <end position="186"/>
    </location>
</feature>
<name>A0AAQ3NSH0_VIGMU</name>
<feature type="non-terminal residue" evidence="2">
    <location>
        <position position="1"/>
    </location>
</feature>
<protein>
    <submittedName>
        <fullName evidence="2">Uncharacterized protein</fullName>
    </submittedName>
</protein>
<keyword evidence="3" id="KW-1185">Reference proteome</keyword>
<evidence type="ECO:0000313" key="2">
    <source>
        <dbReference type="EMBL" id="WVZ15495.1"/>
    </source>
</evidence>
<proteinExistence type="predicted"/>
<sequence length="186" mass="21478">KEVTDSVHSRVKGVDIVINNDTWLKVVVFKWHILDVEINNWHRLPYGVFIRKILEQSGVNLIGENKLTRSKENLIGKATLTCIGLKRTTLGWIFSDQFDPIKGKETLFASDNDQEFPPSYSEFEKRVGDRFKNASKRINFLKKSLTTLNEKMVEIFKHYVESSTSSKESEREDVDDISEESSTESF</sequence>
<evidence type="ECO:0000313" key="3">
    <source>
        <dbReference type="Proteomes" id="UP001374535"/>
    </source>
</evidence>
<dbReference type="Proteomes" id="UP001374535">
    <property type="component" value="Chromosome 4"/>
</dbReference>